<evidence type="ECO:0000259" key="4">
    <source>
        <dbReference type="Pfam" id="PF02678"/>
    </source>
</evidence>
<dbReference type="GO" id="GO:0008127">
    <property type="term" value="F:quercetin 2,3-dioxygenase activity"/>
    <property type="evidence" value="ECO:0007669"/>
    <property type="project" value="UniProtKB-EC"/>
</dbReference>
<dbReference type="Gene3D" id="2.60.120.10">
    <property type="entry name" value="Jelly Rolls"/>
    <property type="match status" value="2"/>
</dbReference>
<dbReference type="Pfam" id="PF02678">
    <property type="entry name" value="Pirin"/>
    <property type="match status" value="1"/>
</dbReference>
<reference evidence="6 7" key="1">
    <citation type="submission" date="2019-02" db="EMBL/GenBank/DDBJ databases">
        <title>Deep-cultivation of Planctomycetes and their phenomic and genomic characterization uncovers novel biology.</title>
        <authorList>
            <person name="Wiegand S."/>
            <person name="Jogler M."/>
            <person name="Boedeker C."/>
            <person name="Pinto D."/>
            <person name="Vollmers J."/>
            <person name="Rivas-Marin E."/>
            <person name="Kohn T."/>
            <person name="Peeters S.H."/>
            <person name="Heuer A."/>
            <person name="Rast P."/>
            <person name="Oberbeckmann S."/>
            <person name="Bunk B."/>
            <person name="Jeske O."/>
            <person name="Meyerdierks A."/>
            <person name="Storesund J.E."/>
            <person name="Kallscheuer N."/>
            <person name="Luecker S."/>
            <person name="Lage O.M."/>
            <person name="Pohl T."/>
            <person name="Merkel B.J."/>
            <person name="Hornburger P."/>
            <person name="Mueller R.-W."/>
            <person name="Bruemmer F."/>
            <person name="Labrenz M."/>
            <person name="Spormann A.M."/>
            <person name="Op den Camp H."/>
            <person name="Overmann J."/>
            <person name="Amann R."/>
            <person name="Jetten M.S.M."/>
            <person name="Mascher T."/>
            <person name="Medema M.H."/>
            <person name="Devos D.P."/>
            <person name="Kaster A.-K."/>
            <person name="Ovreas L."/>
            <person name="Rohde M."/>
            <person name="Galperin M.Y."/>
            <person name="Jogler C."/>
        </authorList>
    </citation>
    <scope>NUCLEOTIDE SEQUENCE [LARGE SCALE GENOMIC DNA]</scope>
    <source>
        <strain evidence="6 7">ETA_A1</strain>
    </source>
</reference>
<comment type="cofactor">
    <cofactor evidence="2">
        <name>Fe cation</name>
        <dbReference type="ChEBI" id="CHEBI:24875"/>
    </cofactor>
    <text evidence="2">Binds 1 Fe cation per subunit.</text>
</comment>
<dbReference type="Pfam" id="PF17954">
    <property type="entry name" value="Pirin_C_2"/>
    <property type="match status" value="1"/>
</dbReference>
<feature type="binding site" evidence="2">
    <location>
        <position position="57"/>
    </location>
    <ligand>
        <name>Fe cation</name>
        <dbReference type="ChEBI" id="CHEBI:24875"/>
    </ligand>
</feature>
<dbReference type="PIRSF" id="PIRSF006232">
    <property type="entry name" value="Pirin"/>
    <property type="match status" value="1"/>
</dbReference>
<feature type="domain" description="Quercetin 2,3-dioxygenase C-terminal cupin" evidence="5">
    <location>
        <begin position="144"/>
        <end position="226"/>
    </location>
</feature>
<organism evidence="6 7">
    <name type="scientific">Urbifossiella limnaea</name>
    <dbReference type="NCBI Taxonomy" id="2528023"/>
    <lineage>
        <taxon>Bacteria</taxon>
        <taxon>Pseudomonadati</taxon>
        <taxon>Planctomycetota</taxon>
        <taxon>Planctomycetia</taxon>
        <taxon>Gemmatales</taxon>
        <taxon>Gemmataceae</taxon>
        <taxon>Urbifossiella</taxon>
    </lineage>
</organism>
<dbReference type="AlphaFoldDB" id="A0A517XPX9"/>
<keyword evidence="6" id="KW-0223">Dioxygenase</keyword>
<dbReference type="InterPro" id="IPR003829">
    <property type="entry name" value="Pirin_N_dom"/>
</dbReference>
<evidence type="ECO:0000256" key="3">
    <source>
        <dbReference type="RuleBase" id="RU003457"/>
    </source>
</evidence>
<evidence type="ECO:0000313" key="7">
    <source>
        <dbReference type="Proteomes" id="UP000319576"/>
    </source>
</evidence>
<proteinExistence type="inferred from homology"/>
<evidence type="ECO:0000313" key="6">
    <source>
        <dbReference type="EMBL" id="QDU19552.1"/>
    </source>
</evidence>
<evidence type="ECO:0000256" key="2">
    <source>
        <dbReference type="PIRSR" id="PIRSR006232-1"/>
    </source>
</evidence>
<keyword evidence="2" id="KW-0408">Iron</keyword>
<name>A0A517XPX9_9BACT</name>
<accession>A0A517XPX9</accession>
<comment type="similarity">
    <text evidence="1 3">Belongs to the pirin family.</text>
</comment>
<dbReference type="GO" id="GO:0046872">
    <property type="term" value="F:metal ion binding"/>
    <property type="evidence" value="ECO:0007669"/>
    <property type="project" value="UniProtKB-KW"/>
</dbReference>
<sequence>MTALRRGADRGVTRVGWLDARHSFSFGDYFDPARHHYRALRVLNEDRVAPGGGFDTHGHRDMEILTTVLAGQLQHRDSMGNGEVIRPGEWQGMTAGTGILHSEFNPSADEPTHLLQIWLTPDRKGHTPAYRQKPFAGAAGAWQLVASPDGAEGSLPIHADARLYQARLTGEQVRHELVAGRGAYVHLATGTATVNGQALAAGDAVTVEGEAAVEVTGDGTVLLFDLA</sequence>
<dbReference type="CDD" id="cd02910">
    <property type="entry name" value="cupin_Yhhw_N"/>
    <property type="match status" value="1"/>
</dbReference>
<dbReference type="OrthoDB" id="321327at2"/>
<evidence type="ECO:0000256" key="1">
    <source>
        <dbReference type="ARBA" id="ARBA00008416"/>
    </source>
</evidence>
<dbReference type="InterPro" id="IPR041602">
    <property type="entry name" value="Quercetinase_C"/>
</dbReference>
<feature type="binding site" evidence="2">
    <location>
        <position position="103"/>
    </location>
    <ligand>
        <name>Fe cation</name>
        <dbReference type="ChEBI" id="CHEBI:24875"/>
    </ligand>
</feature>
<dbReference type="InterPro" id="IPR011051">
    <property type="entry name" value="RmlC_Cupin_sf"/>
</dbReference>
<dbReference type="Proteomes" id="UP000319576">
    <property type="component" value="Chromosome"/>
</dbReference>
<keyword evidence="6" id="KW-0560">Oxidoreductase</keyword>
<feature type="domain" description="Pirin N-terminal" evidence="4">
    <location>
        <begin position="12"/>
        <end position="119"/>
    </location>
</feature>
<keyword evidence="7" id="KW-1185">Reference proteome</keyword>
<dbReference type="EC" id="1.13.11.24" evidence="6"/>
<dbReference type="EMBL" id="CP036273">
    <property type="protein sequence ID" value="QDU19552.1"/>
    <property type="molecule type" value="Genomic_DNA"/>
</dbReference>
<dbReference type="SUPFAM" id="SSF51182">
    <property type="entry name" value="RmlC-like cupins"/>
    <property type="match status" value="1"/>
</dbReference>
<feature type="binding site" evidence="2">
    <location>
        <position position="59"/>
    </location>
    <ligand>
        <name>Fe cation</name>
        <dbReference type="ChEBI" id="CHEBI:24875"/>
    </ligand>
</feature>
<dbReference type="KEGG" id="uli:ETAA1_14810"/>
<dbReference type="PANTHER" id="PTHR43212:SF3">
    <property type="entry name" value="QUERCETIN 2,3-DIOXYGENASE"/>
    <property type="match status" value="1"/>
</dbReference>
<feature type="binding site" evidence="2">
    <location>
        <position position="101"/>
    </location>
    <ligand>
        <name>Fe cation</name>
        <dbReference type="ChEBI" id="CHEBI:24875"/>
    </ligand>
</feature>
<keyword evidence="2" id="KW-0479">Metal-binding</keyword>
<dbReference type="InterPro" id="IPR012093">
    <property type="entry name" value="Pirin"/>
</dbReference>
<gene>
    <name evidence="6" type="primary">yhhW</name>
    <name evidence="6" type="ORF">ETAA1_14810</name>
</gene>
<dbReference type="InterPro" id="IPR014710">
    <property type="entry name" value="RmlC-like_jellyroll"/>
</dbReference>
<evidence type="ECO:0000259" key="5">
    <source>
        <dbReference type="Pfam" id="PF17954"/>
    </source>
</evidence>
<dbReference type="PANTHER" id="PTHR43212">
    <property type="entry name" value="QUERCETIN 2,3-DIOXYGENASE"/>
    <property type="match status" value="1"/>
</dbReference>
<dbReference type="RefSeq" id="WP_145235689.1">
    <property type="nucleotide sequence ID" value="NZ_CP036273.1"/>
</dbReference>
<protein>
    <submittedName>
        <fullName evidence="6">Quercetin 2,3-dioxygenase</fullName>
        <ecNumber evidence="6">1.13.11.24</ecNumber>
    </submittedName>
</protein>